<organism evidence="13 14">
    <name type="scientific">Paenibacillus herberti</name>
    <dbReference type="NCBI Taxonomy" id="1619309"/>
    <lineage>
        <taxon>Bacteria</taxon>
        <taxon>Bacillati</taxon>
        <taxon>Bacillota</taxon>
        <taxon>Bacilli</taxon>
        <taxon>Bacillales</taxon>
        <taxon>Paenibacillaceae</taxon>
        <taxon>Paenibacillus</taxon>
    </lineage>
</organism>
<accession>A0A229P271</accession>
<evidence type="ECO:0000256" key="1">
    <source>
        <dbReference type="ARBA" id="ARBA00000085"/>
    </source>
</evidence>
<dbReference type="Pfam" id="PF00512">
    <property type="entry name" value="HisKA"/>
    <property type="match status" value="1"/>
</dbReference>
<keyword evidence="4" id="KW-0808">Transferase</keyword>
<evidence type="ECO:0000256" key="6">
    <source>
        <dbReference type="ARBA" id="ARBA00022777"/>
    </source>
</evidence>
<evidence type="ECO:0000256" key="3">
    <source>
        <dbReference type="ARBA" id="ARBA00022553"/>
    </source>
</evidence>
<evidence type="ECO:0000256" key="8">
    <source>
        <dbReference type="ARBA" id="ARBA00023012"/>
    </source>
</evidence>
<evidence type="ECO:0000256" key="11">
    <source>
        <dbReference type="SAM" id="Phobius"/>
    </source>
</evidence>
<dbReference type="GO" id="GO:0000155">
    <property type="term" value="F:phosphorelay sensor kinase activity"/>
    <property type="evidence" value="ECO:0007669"/>
    <property type="project" value="InterPro"/>
</dbReference>
<dbReference type="Pfam" id="PF02518">
    <property type="entry name" value="HATPase_c"/>
    <property type="match status" value="1"/>
</dbReference>
<dbReference type="Proteomes" id="UP000215145">
    <property type="component" value="Unassembled WGS sequence"/>
</dbReference>
<dbReference type="InterPro" id="IPR004358">
    <property type="entry name" value="Sig_transdc_His_kin-like_C"/>
</dbReference>
<dbReference type="SMART" id="SM00387">
    <property type="entry name" value="HATPase_c"/>
    <property type="match status" value="1"/>
</dbReference>
<feature type="compositionally biased region" description="Polar residues" evidence="10">
    <location>
        <begin position="180"/>
        <end position="195"/>
    </location>
</feature>
<dbReference type="CDD" id="cd00075">
    <property type="entry name" value="HATPase"/>
    <property type="match status" value="1"/>
</dbReference>
<reference evidence="13 14" key="1">
    <citation type="submission" date="2017-07" db="EMBL/GenBank/DDBJ databases">
        <title>Paenibacillus herberti R33 genome sequencing and assembly.</title>
        <authorList>
            <person name="Su W."/>
        </authorList>
    </citation>
    <scope>NUCLEOTIDE SEQUENCE [LARGE SCALE GENOMIC DNA]</scope>
    <source>
        <strain evidence="13 14">R33</strain>
    </source>
</reference>
<evidence type="ECO:0000256" key="2">
    <source>
        <dbReference type="ARBA" id="ARBA00012438"/>
    </source>
</evidence>
<evidence type="ECO:0000256" key="10">
    <source>
        <dbReference type="SAM" id="MobiDB-lite"/>
    </source>
</evidence>
<evidence type="ECO:0000256" key="9">
    <source>
        <dbReference type="SAM" id="Coils"/>
    </source>
</evidence>
<comment type="catalytic activity">
    <reaction evidence="1">
        <text>ATP + protein L-histidine = ADP + protein N-phospho-L-histidine.</text>
        <dbReference type="EC" id="2.7.13.3"/>
    </reaction>
</comment>
<keyword evidence="5" id="KW-0547">Nucleotide-binding</keyword>
<dbReference type="Gene3D" id="1.10.287.130">
    <property type="match status" value="1"/>
</dbReference>
<dbReference type="PANTHER" id="PTHR43047:SF72">
    <property type="entry name" value="OSMOSENSING HISTIDINE PROTEIN KINASE SLN1"/>
    <property type="match status" value="1"/>
</dbReference>
<evidence type="ECO:0000313" key="14">
    <source>
        <dbReference type="Proteomes" id="UP000215145"/>
    </source>
</evidence>
<dbReference type="PRINTS" id="PR00344">
    <property type="entry name" value="BCTRLSENSOR"/>
</dbReference>
<keyword evidence="6" id="KW-0418">Kinase</keyword>
<feature type="domain" description="Histidine kinase" evidence="12">
    <location>
        <begin position="253"/>
        <end position="467"/>
    </location>
</feature>
<dbReference type="InterPro" id="IPR003594">
    <property type="entry name" value="HATPase_dom"/>
</dbReference>
<feature type="coiled-coil region" evidence="9">
    <location>
        <begin position="226"/>
        <end position="253"/>
    </location>
</feature>
<protein>
    <recommendedName>
        <fullName evidence="2">histidine kinase</fullName>
        <ecNumber evidence="2">2.7.13.3</ecNumber>
    </recommendedName>
</protein>
<gene>
    <name evidence="13" type="ORF">CGZ75_05770</name>
</gene>
<dbReference type="RefSeq" id="WP_089523284.1">
    <property type="nucleotide sequence ID" value="NZ_NMUQ01000001.1"/>
</dbReference>
<keyword evidence="11" id="KW-1133">Transmembrane helix</keyword>
<sequence>MNSSNGASFHYLKKSILIALAFGVFMTGLIMAMFVRSSDGSEHAERLALYWSRYVSLTLDSGASPKQLENQLKEDAAVFPVEGGFRLIVQNSTGETIASYSGLKKQMRPLHQASKPYLFGGTLGGNVVIESTSATAPAIWPRALVVGGAAVLFTSLGMWLEQRSHRRRFAYWSGRAAQLSQQPDSRQTESRINTTSDEDASEGAAVAVGVGNGAIATELISLPPEEKQLAAGLDEAEALIRQLQTARKTMVAEVAHELRTPLAVIRAALDNALYESQPLPPERLASLSEQVGSMSRLVQDLQDLTLSESGSLRLEKAWFQPAVAATAILELLEPEAEEKGISITAVLDEEARLFGDENRISQLLLNLLGNALRHARSRVELSVRVNGTMLDISIQDDGWGLEAEEAEQLFQRYYRKRTYADGSPAPRGVGLGLAVVKGIAEAHGGTAAVSSRFGEGALFTVNLPLFRE</sequence>
<evidence type="ECO:0000256" key="5">
    <source>
        <dbReference type="ARBA" id="ARBA00022741"/>
    </source>
</evidence>
<comment type="caution">
    <text evidence="13">The sequence shown here is derived from an EMBL/GenBank/DDBJ whole genome shotgun (WGS) entry which is preliminary data.</text>
</comment>
<dbReference type="SMART" id="SM00388">
    <property type="entry name" value="HisKA"/>
    <property type="match status" value="1"/>
</dbReference>
<keyword evidence="9" id="KW-0175">Coiled coil</keyword>
<dbReference type="AlphaFoldDB" id="A0A229P271"/>
<dbReference type="PROSITE" id="PS50109">
    <property type="entry name" value="HIS_KIN"/>
    <property type="match status" value="1"/>
</dbReference>
<feature type="transmembrane region" description="Helical" evidence="11">
    <location>
        <begin position="16"/>
        <end position="35"/>
    </location>
</feature>
<dbReference type="SUPFAM" id="SSF47384">
    <property type="entry name" value="Homodimeric domain of signal transducing histidine kinase"/>
    <property type="match status" value="1"/>
</dbReference>
<keyword evidence="11" id="KW-0812">Transmembrane</keyword>
<dbReference type="OrthoDB" id="335833at2"/>
<dbReference type="GO" id="GO:0009927">
    <property type="term" value="F:histidine phosphotransfer kinase activity"/>
    <property type="evidence" value="ECO:0007669"/>
    <property type="project" value="TreeGrafter"/>
</dbReference>
<dbReference type="InterPro" id="IPR003661">
    <property type="entry name" value="HisK_dim/P_dom"/>
</dbReference>
<dbReference type="GO" id="GO:0005524">
    <property type="term" value="F:ATP binding"/>
    <property type="evidence" value="ECO:0007669"/>
    <property type="project" value="UniProtKB-KW"/>
</dbReference>
<dbReference type="SUPFAM" id="SSF55874">
    <property type="entry name" value="ATPase domain of HSP90 chaperone/DNA topoisomerase II/histidine kinase"/>
    <property type="match status" value="1"/>
</dbReference>
<evidence type="ECO:0000313" key="13">
    <source>
        <dbReference type="EMBL" id="OXM16200.1"/>
    </source>
</evidence>
<dbReference type="InterPro" id="IPR005467">
    <property type="entry name" value="His_kinase_dom"/>
</dbReference>
<dbReference type="InterPro" id="IPR036890">
    <property type="entry name" value="HATPase_C_sf"/>
</dbReference>
<evidence type="ECO:0000256" key="4">
    <source>
        <dbReference type="ARBA" id="ARBA00022679"/>
    </source>
</evidence>
<name>A0A229P271_9BACL</name>
<dbReference type="EC" id="2.7.13.3" evidence="2"/>
<keyword evidence="7" id="KW-0067">ATP-binding</keyword>
<dbReference type="Gene3D" id="3.30.565.10">
    <property type="entry name" value="Histidine kinase-like ATPase, C-terminal domain"/>
    <property type="match status" value="1"/>
</dbReference>
<dbReference type="GO" id="GO:0005886">
    <property type="term" value="C:plasma membrane"/>
    <property type="evidence" value="ECO:0007669"/>
    <property type="project" value="TreeGrafter"/>
</dbReference>
<feature type="transmembrane region" description="Helical" evidence="11">
    <location>
        <begin position="139"/>
        <end position="160"/>
    </location>
</feature>
<dbReference type="EMBL" id="NMUQ01000001">
    <property type="protein sequence ID" value="OXM16200.1"/>
    <property type="molecule type" value="Genomic_DNA"/>
</dbReference>
<feature type="region of interest" description="Disordered" evidence="10">
    <location>
        <begin position="180"/>
        <end position="201"/>
    </location>
</feature>
<dbReference type="CDD" id="cd00082">
    <property type="entry name" value="HisKA"/>
    <property type="match status" value="1"/>
</dbReference>
<keyword evidence="14" id="KW-1185">Reference proteome</keyword>
<dbReference type="InterPro" id="IPR036097">
    <property type="entry name" value="HisK_dim/P_sf"/>
</dbReference>
<keyword evidence="11" id="KW-0472">Membrane</keyword>
<keyword evidence="8" id="KW-0902">Two-component regulatory system</keyword>
<proteinExistence type="predicted"/>
<keyword evidence="3" id="KW-0597">Phosphoprotein</keyword>
<dbReference type="PANTHER" id="PTHR43047">
    <property type="entry name" value="TWO-COMPONENT HISTIDINE PROTEIN KINASE"/>
    <property type="match status" value="1"/>
</dbReference>
<evidence type="ECO:0000259" key="12">
    <source>
        <dbReference type="PROSITE" id="PS50109"/>
    </source>
</evidence>
<evidence type="ECO:0000256" key="7">
    <source>
        <dbReference type="ARBA" id="ARBA00022840"/>
    </source>
</evidence>